<name>L8H475_ACACF</name>
<evidence type="ECO:0000256" key="5">
    <source>
        <dbReference type="ARBA" id="ARBA00023065"/>
    </source>
</evidence>
<evidence type="ECO:0000256" key="1">
    <source>
        <dbReference type="ARBA" id="ARBA00004127"/>
    </source>
</evidence>
<dbReference type="Pfam" id="PF01699">
    <property type="entry name" value="Na_Ca_ex"/>
    <property type="match status" value="2"/>
</dbReference>
<dbReference type="InterPro" id="IPR044880">
    <property type="entry name" value="NCX_ion-bd_dom_sf"/>
</dbReference>
<feature type="transmembrane region" description="Helical" evidence="7">
    <location>
        <begin position="314"/>
        <end position="332"/>
    </location>
</feature>
<reference evidence="9 10" key="1">
    <citation type="journal article" date="2013" name="Genome Biol.">
        <title>Genome of Acanthamoeba castellanii highlights extensive lateral gene transfer and early evolution of tyrosine kinase signaling.</title>
        <authorList>
            <person name="Clarke M."/>
            <person name="Lohan A.J."/>
            <person name="Liu B."/>
            <person name="Lagkouvardos I."/>
            <person name="Roy S."/>
            <person name="Zafar N."/>
            <person name="Bertelli C."/>
            <person name="Schilde C."/>
            <person name="Kianianmomeni A."/>
            <person name="Burglin T.R."/>
            <person name="Frech C."/>
            <person name="Turcotte B."/>
            <person name="Kopec K.O."/>
            <person name="Synnott J.M."/>
            <person name="Choo C."/>
            <person name="Paponov I."/>
            <person name="Finkler A."/>
            <person name="Soon Heng Tan C."/>
            <person name="Hutchins A.P."/>
            <person name="Weinmeier T."/>
            <person name="Rattei T."/>
            <person name="Chu J.S."/>
            <person name="Gimenez G."/>
            <person name="Irimia M."/>
            <person name="Rigden D.J."/>
            <person name="Fitzpatrick D.A."/>
            <person name="Lorenzo-Morales J."/>
            <person name="Bateman A."/>
            <person name="Chiu C.H."/>
            <person name="Tang P."/>
            <person name="Hegemann P."/>
            <person name="Fromm H."/>
            <person name="Raoult D."/>
            <person name="Greub G."/>
            <person name="Miranda-Saavedra D."/>
            <person name="Chen N."/>
            <person name="Nash P."/>
            <person name="Ginger M.L."/>
            <person name="Horn M."/>
            <person name="Schaap P."/>
            <person name="Caler L."/>
            <person name="Loftus B."/>
        </authorList>
    </citation>
    <scope>NUCLEOTIDE SEQUENCE [LARGE SCALE GENOMIC DNA]</scope>
    <source>
        <strain evidence="9 10">Neff</strain>
    </source>
</reference>
<dbReference type="GO" id="GO:0005774">
    <property type="term" value="C:vacuolar membrane"/>
    <property type="evidence" value="ECO:0007669"/>
    <property type="project" value="UniProtKB-ARBA"/>
</dbReference>
<feature type="domain" description="Sodium/calcium exchanger membrane region" evidence="8">
    <location>
        <begin position="10"/>
        <end position="150"/>
    </location>
</feature>
<feature type="transmembrane region" description="Helical" evidence="7">
    <location>
        <begin position="112"/>
        <end position="128"/>
    </location>
</feature>
<evidence type="ECO:0000256" key="2">
    <source>
        <dbReference type="ARBA" id="ARBA00022448"/>
    </source>
</evidence>
<dbReference type="GO" id="GO:0006874">
    <property type="term" value="P:intracellular calcium ion homeostasis"/>
    <property type="evidence" value="ECO:0007669"/>
    <property type="project" value="TreeGrafter"/>
</dbReference>
<evidence type="ECO:0000256" key="7">
    <source>
        <dbReference type="SAM" id="Phobius"/>
    </source>
</evidence>
<dbReference type="GeneID" id="14920824"/>
<keyword evidence="3 7" id="KW-0812">Transmembrane</keyword>
<dbReference type="InterPro" id="IPR004837">
    <property type="entry name" value="NaCa_Exmemb"/>
</dbReference>
<dbReference type="Proteomes" id="UP000011083">
    <property type="component" value="Unassembled WGS sequence"/>
</dbReference>
<dbReference type="OMA" id="VKGFEWE"/>
<feature type="transmembrane region" description="Helical" evidence="7">
    <location>
        <begin position="6"/>
        <end position="26"/>
    </location>
</feature>
<dbReference type="EMBL" id="KB007926">
    <property type="protein sequence ID" value="ELR19985.1"/>
    <property type="molecule type" value="Genomic_DNA"/>
</dbReference>
<evidence type="ECO:0000256" key="3">
    <source>
        <dbReference type="ARBA" id="ARBA00022692"/>
    </source>
</evidence>
<dbReference type="Gene3D" id="1.20.1420.30">
    <property type="entry name" value="NCX, central ion-binding region"/>
    <property type="match status" value="1"/>
</dbReference>
<dbReference type="GO" id="GO:0012505">
    <property type="term" value="C:endomembrane system"/>
    <property type="evidence" value="ECO:0007669"/>
    <property type="project" value="UniProtKB-SubCell"/>
</dbReference>
<evidence type="ECO:0000256" key="6">
    <source>
        <dbReference type="ARBA" id="ARBA00023136"/>
    </source>
</evidence>
<gene>
    <name evidence="9" type="ORF">ACA1_112900</name>
</gene>
<comment type="subcellular location">
    <subcellularLocation>
        <location evidence="1">Endomembrane system</location>
        <topology evidence="1">Multi-pass membrane protein</topology>
    </subcellularLocation>
</comment>
<dbReference type="OrthoDB" id="26525at2759"/>
<keyword evidence="4 7" id="KW-1133">Transmembrane helix</keyword>
<accession>L8H475</accession>
<sequence length="347" mass="37216">MLPDVYTIFVGVTTFALLVVASWCVGEGGEILGKKYDASIVGGLVIAWLNTAPETIFFITALESDNPRFAVGAVSGSSIVVCTIALGACLWIGARARKSGKVFLQQSVKQQCYILGASVLVPVTIMVLGFNLFSAVLGVLFYIGFLIYSLQRGEPSRPEEEKDEDIEAIIEEDDEEEESTTKGVIYLCVGGVMIFLFSNPFIQSVVATASALQVSPTLLAFFLAPIASEAPEILESISLSRKGHPQSINVAFSNLVGGTLSKTTLLCAIFCFYGVRKGFVWEAPNYTISLCLISVCAFAAAAIGFGFQHQTHRHGAALFALFVMCGLVQYFLNGNAAEEELQQIVAG</sequence>
<feature type="transmembrane region" description="Helical" evidence="7">
    <location>
        <begin position="38"/>
        <end position="62"/>
    </location>
</feature>
<organism evidence="9 10">
    <name type="scientific">Acanthamoeba castellanii (strain ATCC 30010 / Neff)</name>
    <dbReference type="NCBI Taxonomy" id="1257118"/>
    <lineage>
        <taxon>Eukaryota</taxon>
        <taxon>Amoebozoa</taxon>
        <taxon>Discosea</taxon>
        <taxon>Longamoebia</taxon>
        <taxon>Centramoebida</taxon>
        <taxon>Acanthamoebidae</taxon>
        <taxon>Acanthamoeba</taxon>
    </lineage>
</organism>
<feature type="domain" description="Sodium/calcium exchanger membrane region" evidence="8">
    <location>
        <begin position="183"/>
        <end position="330"/>
    </location>
</feature>
<evidence type="ECO:0000259" key="8">
    <source>
        <dbReference type="Pfam" id="PF01699"/>
    </source>
</evidence>
<keyword evidence="2" id="KW-0813">Transport</keyword>
<feature type="transmembrane region" description="Helical" evidence="7">
    <location>
        <begin position="184"/>
        <end position="202"/>
    </location>
</feature>
<dbReference type="AlphaFoldDB" id="L8H475"/>
<feature type="transmembrane region" description="Helical" evidence="7">
    <location>
        <begin position="287"/>
        <end position="307"/>
    </location>
</feature>
<feature type="transmembrane region" description="Helical" evidence="7">
    <location>
        <begin position="68"/>
        <end position="92"/>
    </location>
</feature>
<evidence type="ECO:0000313" key="10">
    <source>
        <dbReference type="Proteomes" id="UP000011083"/>
    </source>
</evidence>
<dbReference type="PANTHER" id="PTHR31503">
    <property type="entry name" value="VACUOLAR CALCIUM ION TRANSPORTER"/>
    <property type="match status" value="1"/>
</dbReference>
<dbReference type="PANTHER" id="PTHR31503:SF74">
    <property type="entry name" value="SODIUM_CALCIUM EXCHANGER MEMBRANE REGION DOMAIN-CONTAINING PROTEIN"/>
    <property type="match status" value="1"/>
</dbReference>
<protein>
    <submittedName>
        <fullName evidence="9">Sodium/calcium exchanger protein</fullName>
    </submittedName>
</protein>
<dbReference type="VEuPathDB" id="AmoebaDB:ACA1_112900"/>
<keyword evidence="10" id="KW-1185">Reference proteome</keyword>
<dbReference type="RefSeq" id="XP_004342094.1">
    <property type="nucleotide sequence ID" value="XM_004342045.1"/>
</dbReference>
<evidence type="ECO:0000256" key="4">
    <source>
        <dbReference type="ARBA" id="ARBA00022989"/>
    </source>
</evidence>
<keyword evidence="5" id="KW-0406">Ion transport</keyword>
<proteinExistence type="predicted"/>
<feature type="transmembrane region" description="Helical" evidence="7">
    <location>
        <begin position="248"/>
        <end position="275"/>
    </location>
</feature>
<dbReference type="InterPro" id="IPR004713">
    <property type="entry name" value="CaH_exchang"/>
</dbReference>
<dbReference type="GO" id="GO:0015369">
    <property type="term" value="F:calcium:proton antiporter activity"/>
    <property type="evidence" value="ECO:0007669"/>
    <property type="project" value="TreeGrafter"/>
</dbReference>
<keyword evidence="6 7" id="KW-0472">Membrane</keyword>
<dbReference type="KEGG" id="acan:ACA1_112900"/>
<evidence type="ECO:0000313" key="9">
    <source>
        <dbReference type="EMBL" id="ELR19985.1"/>
    </source>
</evidence>